<dbReference type="InterPro" id="IPR007138">
    <property type="entry name" value="ABM_dom"/>
</dbReference>
<dbReference type="GO" id="GO:0004497">
    <property type="term" value="F:monooxygenase activity"/>
    <property type="evidence" value="ECO:0007669"/>
    <property type="project" value="UniProtKB-KW"/>
</dbReference>
<name>A0A5M6D530_9BACT</name>
<dbReference type="PROSITE" id="PS51725">
    <property type="entry name" value="ABM"/>
    <property type="match status" value="1"/>
</dbReference>
<evidence type="ECO:0000313" key="4">
    <source>
        <dbReference type="Proteomes" id="UP000323426"/>
    </source>
</evidence>
<dbReference type="SUPFAM" id="SSF54909">
    <property type="entry name" value="Dimeric alpha+beta barrel"/>
    <property type="match status" value="1"/>
</dbReference>
<protein>
    <submittedName>
        <fullName evidence="3">Antibiotic biosynthesis monooxygenase</fullName>
    </submittedName>
</protein>
<keyword evidence="3" id="KW-0503">Monooxygenase</keyword>
<dbReference type="InterPro" id="IPR050744">
    <property type="entry name" value="AI-2_Isomerase_LsrG"/>
</dbReference>
<reference evidence="3 4" key="1">
    <citation type="submission" date="2019-09" db="EMBL/GenBank/DDBJ databases">
        <title>Genome sequence and assembly of Adhaeribacter sp.</title>
        <authorList>
            <person name="Chhetri G."/>
        </authorList>
    </citation>
    <scope>NUCLEOTIDE SEQUENCE [LARGE SCALE GENOMIC DNA]</scope>
    <source>
        <strain evidence="3 4">DK36</strain>
    </source>
</reference>
<gene>
    <name evidence="3" type="ORF">F0145_22670</name>
</gene>
<comment type="caution">
    <text evidence="3">The sequence shown here is derived from an EMBL/GenBank/DDBJ whole genome shotgun (WGS) entry which is preliminary data.</text>
</comment>
<proteinExistence type="predicted"/>
<feature type="domain" description="ABM" evidence="2">
    <location>
        <begin position="25"/>
        <end position="115"/>
    </location>
</feature>
<evidence type="ECO:0000313" key="3">
    <source>
        <dbReference type="EMBL" id="KAA5540315.1"/>
    </source>
</evidence>
<sequence length="131" mass="15353">MKYFVIVLSILLSNISVFAQKTDMIIRISEIEIDSKYLNEYNKILQEEAEASVRLEPGVISIFPMYQKEHPNQIRILEMYANQTAYAAHLKTPHFQKYKTTTLKMVKSLKLIDMQALDADTMKEIFYKLKN</sequence>
<dbReference type="PANTHER" id="PTHR33336:SF3">
    <property type="entry name" value="ABM DOMAIN-CONTAINING PROTEIN"/>
    <property type="match status" value="1"/>
</dbReference>
<organism evidence="3 4">
    <name type="scientific">Adhaeribacter rhizoryzae</name>
    <dbReference type="NCBI Taxonomy" id="2607907"/>
    <lineage>
        <taxon>Bacteria</taxon>
        <taxon>Pseudomonadati</taxon>
        <taxon>Bacteroidota</taxon>
        <taxon>Cytophagia</taxon>
        <taxon>Cytophagales</taxon>
        <taxon>Hymenobacteraceae</taxon>
        <taxon>Adhaeribacter</taxon>
    </lineage>
</organism>
<dbReference type="PANTHER" id="PTHR33336">
    <property type="entry name" value="QUINOL MONOOXYGENASE YGIN-RELATED"/>
    <property type="match status" value="1"/>
</dbReference>
<dbReference type="AlphaFoldDB" id="A0A5M6D530"/>
<keyword evidence="1" id="KW-0732">Signal</keyword>
<feature type="chain" id="PRO_5024402631" evidence="1">
    <location>
        <begin position="20"/>
        <end position="131"/>
    </location>
</feature>
<keyword evidence="4" id="KW-1185">Reference proteome</keyword>
<dbReference type="EMBL" id="VWSF01000027">
    <property type="protein sequence ID" value="KAA5540315.1"/>
    <property type="molecule type" value="Genomic_DNA"/>
</dbReference>
<dbReference type="Gene3D" id="3.30.70.100">
    <property type="match status" value="1"/>
</dbReference>
<evidence type="ECO:0000256" key="1">
    <source>
        <dbReference type="SAM" id="SignalP"/>
    </source>
</evidence>
<dbReference type="Pfam" id="PF03992">
    <property type="entry name" value="ABM"/>
    <property type="match status" value="1"/>
</dbReference>
<feature type="signal peptide" evidence="1">
    <location>
        <begin position="1"/>
        <end position="19"/>
    </location>
</feature>
<accession>A0A5M6D530</accession>
<dbReference type="Proteomes" id="UP000323426">
    <property type="component" value="Unassembled WGS sequence"/>
</dbReference>
<evidence type="ECO:0000259" key="2">
    <source>
        <dbReference type="PROSITE" id="PS51725"/>
    </source>
</evidence>
<keyword evidence="3" id="KW-0560">Oxidoreductase</keyword>
<dbReference type="InterPro" id="IPR011008">
    <property type="entry name" value="Dimeric_a/b-barrel"/>
</dbReference>